<dbReference type="PIRSF" id="PIRSF016661">
    <property type="entry name" value="BioY"/>
    <property type="match status" value="1"/>
</dbReference>
<keyword evidence="3" id="KW-0812">Transmembrane</keyword>
<accession>A0A3E3ACX7</accession>
<evidence type="ECO:0000256" key="2">
    <source>
        <dbReference type="PIRNR" id="PIRNR016661"/>
    </source>
</evidence>
<dbReference type="RefSeq" id="WP_003539395.1">
    <property type="nucleotide sequence ID" value="NZ_BAABXX010000001.1"/>
</dbReference>
<protein>
    <recommendedName>
        <fullName evidence="2">Biotin transporter</fullName>
    </recommendedName>
</protein>
<reference evidence="5 6" key="1">
    <citation type="submission" date="2018-08" db="EMBL/GenBank/DDBJ databases">
        <title>A genome reference for cultivated species of the human gut microbiota.</title>
        <authorList>
            <person name="Zou Y."/>
            <person name="Xue W."/>
            <person name="Luo G."/>
        </authorList>
    </citation>
    <scope>NUCLEOTIDE SEQUENCE [LARGE SCALE GENOMIC DNA]</scope>
    <source>
        <strain evidence="5 6">OM06-4</strain>
    </source>
</reference>
<comment type="subcellular location">
    <subcellularLocation>
        <location evidence="2">Cell membrane</location>
        <topology evidence="2">Multi-pass membrane protein</topology>
    </subcellularLocation>
</comment>
<feature type="transmembrane region" description="Helical" evidence="3">
    <location>
        <begin position="89"/>
        <end position="106"/>
    </location>
</feature>
<keyword evidence="3" id="KW-1133">Transmembrane helix</keyword>
<evidence type="ECO:0000313" key="6">
    <source>
        <dbReference type="Proteomes" id="UP000261032"/>
    </source>
</evidence>
<dbReference type="Proteomes" id="UP000261032">
    <property type="component" value="Unassembled WGS sequence"/>
</dbReference>
<organism evidence="5 6">
    <name type="scientific">Thomasclavelia ramosa</name>
    <dbReference type="NCBI Taxonomy" id="1547"/>
    <lineage>
        <taxon>Bacteria</taxon>
        <taxon>Bacillati</taxon>
        <taxon>Bacillota</taxon>
        <taxon>Erysipelotrichia</taxon>
        <taxon>Erysipelotrichales</taxon>
        <taxon>Coprobacillaceae</taxon>
        <taxon>Thomasclavelia</taxon>
    </lineage>
</organism>
<dbReference type="PANTHER" id="PTHR34295">
    <property type="entry name" value="BIOTIN TRANSPORTER BIOY"/>
    <property type="match status" value="1"/>
</dbReference>
<dbReference type="EMBL" id="QUSL01000029">
    <property type="protein sequence ID" value="RGD80905.1"/>
    <property type="molecule type" value="Genomic_DNA"/>
</dbReference>
<feature type="transmembrane region" description="Helical" evidence="3">
    <location>
        <begin position="152"/>
        <end position="177"/>
    </location>
</feature>
<reference evidence="4" key="2">
    <citation type="submission" date="2023-01" db="EMBL/GenBank/DDBJ databases">
        <title>Human gut microbiome strain richness.</title>
        <authorList>
            <person name="Chen-Liaw A."/>
        </authorList>
    </citation>
    <scope>NUCLEOTIDE SEQUENCE</scope>
    <source>
        <strain evidence="4">1001217st2_G6_1001217B_191108</strain>
    </source>
</reference>
<feature type="transmembrane region" description="Helical" evidence="3">
    <location>
        <begin position="61"/>
        <end position="83"/>
    </location>
</feature>
<evidence type="ECO:0000313" key="5">
    <source>
        <dbReference type="EMBL" id="RGD80905.1"/>
    </source>
</evidence>
<evidence type="ECO:0000256" key="1">
    <source>
        <dbReference type="ARBA" id="ARBA00010692"/>
    </source>
</evidence>
<dbReference type="GO" id="GO:0015225">
    <property type="term" value="F:biotin transmembrane transporter activity"/>
    <property type="evidence" value="ECO:0007669"/>
    <property type="project" value="UniProtKB-UniRule"/>
</dbReference>
<feature type="transmembrane region" description="Helical" evidence="3">
    <location>
        <begin position="12"/>
        <end position="31"/>
    </location>
</feature>
<dbReference type="AlphaFoldDB" id="A0A3E3ACX7"/>
<evidence type="ECO:0000256" key="3">
    <source>
        <dbReference type="SAM" id="Phobius"/>
    </source>
</evidence>
<keyword evidence="2" id="KW-1003">Cell membrane</keyword>
<gene>
    <name evidence="5" type="ORF">DXB93_14940</name>
    <name evidence="4" type="ORF">PM738_14755</name>
</gene>
<comment type="similarity">
    <text evidence="1 2">Belongs to the BioY family.</text>
</comment>
<keyword evidence="2 3" id="KW-0472">Membrane</keyword>
<feature type="transmembrane region" description="Helical" evidence="3">
    <location>
        <begin position="37"/>
        <end position="54"/>
    </location>
</feature>
<feature type="transmembrane region" description="Helical" evidence="3">
    <location>
        <begin position="118"/>
        <end position="140"/>
    </location>
</feature>
<dbReference type="GO" id="GO:0005886">
    <property type="term" value="C:plasma membrane"/>
    <property type="evidence" value="ECO:0007669"/>
    <property type="project" value="UniProtKB-SubCell"/>
</dbReference>
<sequence length="190" mass="20851">MEQNKLLTTKKITYCAIFTALITIGAFIQIPVPFMDYFTLQFFFVLLAGILLGSKLGALAVLLYVVIGLLGLPIFAAGGGLAYIVRPSFGYLIGFIAGAYVTGIICEKTNEIAAKKYVLAVLSGLLATYMIGLGYKYIILNYYTGTPITWKLVLLSCFPLDLPGDLFLSFLAVGTGIRFEKIFKKRRIQC</sequence>
<dbReference type="Gene3D" id="1.10.1760.20">
    <property type="match status" value="1"/>
</dbReference>
<proteinExistence type="inferred from homology"/>
<name>A0A3E3ACX7_9FIRM</name>
<dbReference type="Proteomes" id="UP001211987">
    <property type="component" value="Unassembled WGS sequence"/>
</dbReference>
<evidence type="ECO:0000313" key="4">
    <source>
        <dbReference type="EMBL" id="MDB7085065.1"/>
    </source>
</evidence>
<comment type="caution">
    <text evidence="5">The sequence shown here is derived from an EMBL/GenBank/DDBJ whole genome shotgun (WGS) entry which is preliminary data.</text>
</comment>
<dbReference type="PANTHER" id="PTHR34295:SF1">
    <property type="entry name" value="BIOTIN TRANSPORTER BIOY"/>
    <property type="match status" value="1"/>
</dbReference>
<dbReference type="EMBL" id="JAQLKE010000030">
    <property type="protein sequence ID" value="MDB7085065.1"/>
    <property type="molecule type" value="Genomic_DNA"/>
</dbReference>
<keyword evidence="2" id="KW-0813">Transport</keyword>
<dbReference type="Pfam" id="PF02632">
    <property type="entry name" value="BioY"/>
    <property type="match status" value="1"/>
</dbReference>
<dbReference type="InterPro" id="IPR003784">
    <property type="entry name" value="BioY"/>
</dbReference>